<evidence type="ECO:0000256" key="1">
    <source>
        <dbReference type="ARBA" id="ARBA00023242"/>
    </source>
</evidence>
<dbReference type="Pfam" id="PF04082">
    <property type="entry name" value="Fungal_trans"/>
    <property type="match status" value="1"/>
</dbReference>
<evidence type="ECO:0000259" key="2">
    <source>
        <dbReference type="SMART" id="SM00906"/>
    </source>
</evidence>
<keyword evidence="1" id="KW-0539">Nucleus</keyword>
<dbReference type="AlphaFoldDB" id="A0A1Q8RWT7"/>
<dbReference type="InterPro" id="IPR007219">
    <property type="entry name" value="XnlR_reg_dom"/>
</dbReference>
<keyword evidence="4" id="KW-1185">Reference proteome</keyword>
<dbReference type="Proteomes" id="UP000186583">
    <property type="component" value="Unassembled WGS sequence"/>
</dbReference>
<dbReference type="OrthoDB" id="103819at2759"/>
<evidence type="ECO:0000313" key="3">
    <source>
        <dbReference type="EMBL" id="OLN89244.1"/>
    </source>
</evidence>
<organism evidence="3 4">
    <name type="scientific">Colletotrichum chlorophyti</name>
    <dbReference type="NCBI Taxonomy" id="708187"/>
    <lineage>
        <taxon>Eukaryota</taxon>
        <taxon>Fungi</taxon>
        <taxon>Dikarya</taxon>
        <taxon>Ascomycota</taxon>
        <taxon>Pezizomycotina</taxon>
        <taxon>Sordariomycetes</taxon>
        <taxon>Hypocreomycetidae</taxon>
        <taxon>Glomerellales</taxon>
        <taxon>Glomerellaceae</taxon>
        <taxon>Colletotrichum</taxon>
    </lineage>
</organism>
<dbReference type="GO" id="GO:0008270">
    <property type="term" value="F:zinc ion binding"/>
    <property type="evidence" value="ECO:0007669"/>
    <property type="project" value="InterPro"/>
</dbReference>
<evidence type="ECO:0000313" key="4">
    <source>
        <dbReference type="Proteomes" id="UP000186583"/>
    </source>
</evidence>
<gene>
    <name evidence="3" type="ORF">CCHL11_09609</name>
</gene>
<dbReference type="STRING" id="708187.A0A1Q8RWT7"/>
<accession>A0A1Q8RWT7</accession>
<feature type="non-terminal residue" evidence="3">
    <location>
        <position position="395"/>
    </location>
</feature>
<comment type="caution">
    <text evidence="3">The sequence shown here is derived from an EMBL/GenBank/DDBJ whole genome shotgun (WGS) entry which is preliminary data.</text>
</comment>
<dbReference type="SMART" id="SM00906">
    <property type="entry name" value="Fungal_trans"/>
    <property type="match status" value="1"/>
</dbReference>
<feature type="domain" description="Xylanolytic transcriptional activator regulatory" evidence="2">
    <location>
        <begin position="247"/>
        <end position="321"/>
    </location>
</feature>
<dbReference type="CDD" id="cd12148">
    <property type="entry name" value="fungal_TF_MHR"/>
    <property type="match status" value="1"/>
</dbReference>
<dbReference type="GO" id="GO:0006351">
    <property type="term" value="P:DNA-templated transcription"/>
    <property type="evidence" value="ECO:0007669"/>
    <property type="project" value="InterPro"/>
</dbReference>
<reference evidence="3 4" key="1">
    <citation type="submission" date="2016-11" db="EMBL/GenBank/DDBJ databases">
        <title>Draft Genome Assembly of Colletotrichum chlorophyti a pathogen of herbaceous plants.</title>
        <authorList>
            <person name="Gan P."/>
            <person name="Narusaka M."/>
            <person name="Tsushima A."/>
            <person name="Narusaka Y."/>
            <person name="Takano Y."/>
            <person name="Shirasu K."/>
        </authorList>
    </citation>
    <scope>NUCLEOTIDE SEQUENCE [LARGE SCALE GENOMIC DNA]</scope>
    <source>
        <strain evidence="3 4">NTL11</strain>
    </source>
</reference>
<sequence length="395" mass="43563">MEKRLANIESLLVNRQCSCLQQETQSTNASTSSPAVDGSLNILINEDVSSAVEGSSSIKSPIAIAQKYAESVTAQEIGVTPAARWTGSVSARNSSPQFDDQRSHWQESRSTVSGFRNMPLPLTHAVVGMLKRLKENPPRSFSILRCFMPVSAYIDICRNVYFSVDDYSDTEFIIANYGLYSLFTEYFCPSENADSRKQHLIWGSLCKDAMTAAVGALKLCLPAEIQSVHALAICTGHAIEVGKPWLGWRLACYAAQLCIAAGFHDEAFMSNDEEKDKNAKILLFWYVYAMEKGLALRLGRASVIPDCDITLTKDLACLSLPKPWSSIIPFWTWNASMHSRLYESLYSRSALAASKNDVSRSADSLLSEMKAVKSRNTASHTSLVPSARISDLTKI</sequence>
<name>A0A1Q8RWT7_9PEZI</name>
<protein>
    <submittedName>
        <fullName evidence="3">Lactose regulatory protein LAC9-like protein 4</fullName>
    </submittedName>
</protein>
<proteinExistence type="predicted"/>
<dbReference type="InterPro" id="IPR050987">
    <property type="entry name" value="AtrR-like"/>
</dbReference>
<dbReference type="GO" id="GO:0003677">
    <property type="term" value="F:DNA binding"/>
    <property type="evidence" value="ECO:0007669"/>
    <property type="project" value="InterPro"/>
</dbReference>
<dbReference type="EMBL" id="MPGH01000082">
    <property type="protein sequence ID" value="OLN89244.1"/>
    <property type="molecule type" value="Genomic_DNA"/>
</dbReference>
<dbReference type="PANTHER" id="PTHR46910:SF5">
    <property type="entry name" value="ZN(II)2CYS6 TRANSCRIPTION FACTOR (EUROFUNG)"/>
    <property type="match status" value="1"/>
</dbReference>
<dbReference type="PANTHER" id="PTHR46910">
    <property type="entry name" value="TRANSCRIPTION FACTOR PDR1"/>
    <property type="match status" value="1"/>
</dbReference>
<dbReference type="GO" id="GO:0003700">
    <property type="term" value="F:DNA-binding transcription factor activity"/>
    <property type="evidence" value="ECO:0007669"/>
    <property type="project" value="InterPro"/>
</dbReference>